<dbReference type="Proteomes" id="UP000199385">
    <property type="component" value="Chromosome I"/>
</dbReference>
<reference evidence="3" key="1">
    <citation type="submission" date="2016-06" db="EMBL/GenBank/DDBJ databases">
        <authorList>
            <person name="Varghese N."/>
            <person name="Submissions Spin"/>
        </authorList>
    </citation>
    <scope>NUCLEOTIDE SEQUENCE [LARGE SCALE GENOMIC DNA]</scope>
    <source>
        <strain evidence="3">DSM 44815</strain>
    </source>
</reference>
<sequence>MPATPAHPTVPVRKAALARWLGVDPSAVGTGPRHPLAGGVRSPLVERVEVTAVGTAGVPYRCAVVAKRACAAEVVVLREIATVSTDAFPELIDAGADDHGPWVVLSFRPGAALAWDAALPAAVYASLARLHQRYLGGAGRLPAGLPRVDEEFCRHALREFAPAGIHEARRGDPRPVHDRALDLLGRWSHDERMLAGPRVLPATLLHGDVYGHNVVVDSADGTRPCLIDWGSARIGPAMLDVALTAGTSSAGFAAYLRAWEEAACAPLDRWQAAAGHAWATAFGTAMFVGAVATRFGPAPVGRLLDRAGAALDRFGHLLAGAGHG</sequence>
<proteinExistence type="predicted"/>
<dbReference type="InterPro" id="IPR002575">
    <property type="entry name" value="Aminoglycoside_PTrfase"/>
</dbReference>
<evidence type="ECO:0000313" key="2">
    <source>
        <dbReference type="EMBL" id="SBT46172.1"/>
    </source>
</evidence>
<dbReference type="AlphaFoldDB" id="A0A1A8ZQR7"/>
<keyword evidence="2" id="KW-0808">Transferase</keyword>
<dbReference type="PATRIC" id="fig|261654.4.peg.3338"/>
<name>A0A1A8ZQR7_9ACTN</name>
<dbReference type="Pfam" id="PF01636">
    <property type="entry name" value="APH"/>
    <property type="match status" value="1"/>
</dbReference>
<evidence type="ECO:0000259" key="1">
    <source>
        <dbReference type="Pfam" id="PF01636"/>
    </source>
</evidence>
<gene>
    <name evidence="2" type="ORF">GA0070611_3289</name>
</gene>
<dbReference type="SUPFAM" id="SSF56112">
    <property type="entry name" value="Protein kinase-like (PK-like)"/>
    <property type="match status" value="1"/>
</dbReference>
<feature type="domain" description="Aminoglycoside phosphotransferase" evidence="1">
    <location>
        <begin position="69"/>
        <end position="270"/>
    </location>
</feature>
<dbReference type="STRING" id="261654.GA0070611_3289"/>
<organism evidence="2 3">
    <name type="scientific">Micromonospora auratinigra</name>
    <dbReference type="NCBI Taxonomy" id="261654"/>
    <lineage>
        <taxon>Bacteria</taxon>
        <taxon>Bacillati</taxon>
        <taxon>Actinomycetota</taxon>
        <taxon>Actinomycetes</taxon>
        <taxon>Micromonosporales</taxon>
        <taxon>Micromonosporaceae</taxon>
        <taxon>Micromonospora</taxon>
    </lineage>
</organism>
<dbReference type="EMBL" id="LT594323">
    <property type="protein sequence ID" value="SBT46172.1"/>
    <property type="molecule type" value="Genomic_DNA"/>
</dbReference>
<protein>
    <submittedName>
        <fullName evidence="2">Phosphotransferase enzyme family protein</fullName>
    </submittedName>
</protein>
<keyword evidence="3" id="KW-1185">Reference proteome</keyword>
<accession>A0A1A8ZQR7</accession>
<evidence type="ECO:0000313" key="3">
    <source>
        <dbReference type="Proteomes" id="UP000199385"/>
    </source>
</evidence>
<dbReference type="Gene3D" id="3.90.1200.10">
    <property type="match status" value="1"/>
</dbReference>
<dbReference type="GO" id="GO:0016740">
    <property type="term" value="F:transferase activity"/>
    <property type="evidence" value="ECO:0007669"/>
    <property type="project" value="UniProtKB-KW"/>
</dbReference>
<dbReference type="InterPro" id="IPR011009">
    <property type="entry name" value="Kinase-like_dom_sf"/>
</dbReference>